<feature type="compositionally biased region" description="Polar residues" evidence="1">
    <location>
        <begin position="94"/>
        <end position="103"/>
    </location>
</feature>
<feature type="region of interest" description="Disordered" evidence="1">
    <location>
        <begin position="76"/>
        <end position="103"/>
    </location>
</feature>
<gene>
    <name evidence="2" type="primary">lin-15B</name>
    <name evidence="2" type="ORF">CM83_19821</name>
</gene>
<organism evidence="2">
    <name type="scientific">Lygus hesperus</name>
    <name type="common">Western plant bug</name>
    <dbReference type="NCBI Taxonomy" id="30085"/>
    <lineage>
        <taxon>Eukaryota</taxon>
        <taxon>Metazoa</taxon>
        <taxon>Ecdysozoa</taxon>
        <taxon>Arthropoda</taxon>
        <taxon>Hexapoda</taxon>
        <taxon>Insecta</taxon>
        <taxon>Pterygota</taxon>
        <taxon>Neoptera</taxon>
        <taxon>Paraneoptera</taxon>
        <taxon>Hemiptera</taxon>
        <taxon>Heteroptera</taxon>
        <taxon>Panheteroptera</taxon>
        <taxon>Cimicomorpha</taxon>
        <taxon>Miridae</taxon>
        <taxon>Mirini</taxon>
        <taxon>Lygus</taxon>
    </lineage>
</organism>
<reference evidence="2" key="2">
    <citation type="submission" date="2014-07" db="EMBL/GenBank/DDBJ databases">
        <authorList>
            <person name="Hull J."/>
        </authorList>
    </citation>
    <scope>NUCLEOTIDE SEQUENCE</scope>
</reference>
<sequence length="103" mass="11654">MESTGHGGAGKRWGEWPVAVNVVAPPSQTPPWRGRPQVSGRLEVMEKIRNNDVNYQKKTAVLTAMYIEMGKRLSDEEFMKEDAEEANDRKRSSFDISETKTVN</sequence>
<proteinExistence type="predicted"/>
<reference evidence="2" key="1">
    <citation type="journal article" date="2014" name="PLoS ONE">
        <title>Transcriptome-Based Identification of ABC Transporters in the Western Tarnished Plant Bug Lygus hesperus.</title>
        <authorList>
            <person name="Hull J.J."/>
            <person name="Chaney K."/>
            <person name="Geib S.M."/>
            <person name="Fabrick J.A."/>
            <person name="Brent C.S."/>
            <person name="Walsh D."/>
            <person name="Lavine L.C."/>
        </authorList>
    </citation>
    <scope>NUCLEOTIDE SEQUENCE</scope>
</reference>
<evidence type="ECO:0000313" key="2">
    <source>
        <dbReference type="EMBL" id="JAG40921.1"/>
    </source>
</evidence>
<protein>
    <submittedName>
        <fullName evidence="2">Protein lin-15B</fullName>
    </submittedName>
</protein>
<feature type="compositionally biased region" description="Basic and acidic residues" evidence="1">
    <location>
        <begin position="76"/>
        <end position="93"/>
    </location>
</feature>
<dbReference type="EMBL" id="GBHO01002683">
    <property type="protein sequence ID" value="JAG40921.1"/>
    <property type="molecule type" value="Transcribed_RNA"/>
</dbReference>
<accession>A0A0A9ZAK2</accession>
<dbReference type="AlphaFoldDB" id="A0A0A9ZAK2"/>
<evidence type="ECO:0000256" key="1">
    <source>
        <dbReference type="SAM" id="MobiDB-lite"/>
    </source>
</evidence>
<name>A0A0A9ZAK2_LYGHE</name>